<keyword evidence="7" id="KW-0626">Porin</keyword>
<comment type="similarity">
    <text evidence="2">Belongs to the porin LamB (TC 1.B.3) family.</text>
</comment>
<evidence type="ECO:0000256" key="9">
    <source>
        <dbReference type="ARBA" id="ARBA00023237"/>
    </source>
</evidence>
<dbReference type="EMBL" id="JAGFNY010000014">
    <property type="protein sequence ID" value="MBW7570304.1"/>
    <property type="molecule type" value="Genomic_DNA"/>
</dbReference>
<comment type="caution">
    <text evidence="11">The sequence shown here is derived from an EMBL/GenBank/DDBJ whole genome shotgun (WGS) entry which is preliminary data.</text>
</comment>
<reference evidence="11 12" key="1">
    <citation type="submission" date="2021-03" db="EMBL/GenBank/DDBJ databases">
        <title>Succinivibrio sp. nov. isolated from feces of cow.</title>
        <authorList>
            <person name="Choi J.-Y."/>
        </authorList>
    </citation>
    <scope>NUCLEOTIDE SEQUENCE [LARGE SCALE GENOMIC DNA]</scope>
    <source>
        <strain evidence="11 12">AGMB01872</strain>
    </source>
</reference>
<dbReference type="InterPro" id="IPR050286">
    <property type="entry name" value="G_neg_Bact_CarbUptk_Porin"/>
</dbReference>
<dbReference type="PANTHER" id="PTHR38762:SF1">
    <property type="entry name" value="CRYPTIC OUTER MEMBRANE PORIN BGLH-RELATED"/>
    <property type="match status" value="1"/>
</dbReference>
<evidence type="ECO:0000256" key="10">
    <source>
        <dbReference type="SAM" id="MobiDB-lite"/>
    </source>
</evidence>
<keyword evidence="9" id="KW-0998">Cell outer membrane</keyword>
<evidence type="ECO:0000256" key="3">
    <source>
        <dbReference type="ARBA" id="ARBA00022448"/>
    </source>
</evidence>
<protein>
    <submittedName>
        <fullName evidence="11">Carbohydrate porin</fullName>
    </submittedName>
</protein>
<keyword evidence="8" id="KW-0472">Membrane</keyword>
<keyword evidence="12" id="KW-1185">Reference proteome</keyword>
<feature type="region of interest" description="Disordered" evidence="10">
    <location>
        <begin position="79"/>
        <end position="100"/>
    </location>
</feature>
<accession>A0ABS7DG99</accession>
<dbReference type="Proteomes" id="UP000731465">
    <property type="component" value="Unassembled WGS sequence"/>
</dbReference>
<sequence>MSAQASAAVTPDVALKGDAGWFRVGLFSRNFKKNVGDVGRLGNENDTYLELAPQVTLAEVDGVEYRFVSSFGMGSEYKGGWAGTNNQRGPQADRDPTKKNSNLGDFSNLSFGLTQAYVRVTGLLDSDKDATIWVGKRYQRQDSFIVDNKYRDVSGDSVGIENLSVGSGKLRATWVRRDDQNVFTNKYDGYTALDWDAKDGDLRPSKTTNNIFDVSYAFPVGAETSLDLGYTFIAPQRYASEYSNYGYKLKDEVGNSHLVLGRLDTKLFNCVNNTTVLRYVRGSTAEGGYTAHTYDVHSQDDSSYSIDLINHGYAKLTDRIGMHYHTWFNFARTTNNIGANDSKEVSRSFQLVLRPYYKLTKMTRLELEAGMSTKVTANDNYAEKDLTKKNSFSDSQAQKLTLAYAITPDAGAIWAAPIIRFFATYKHYNDDHVGTYGNGFKVENVATRKPVQLYEGRKTETFFGAQVDAAF</sequence>
<proteinExistence type="inferred from homology"/>
<keyword evidence="4" id="KW-1134">Transmembrane beta strand</keyword>
<dbReference type="RefSeq" id="WP_219937527.1">
    <property type="nucleotide sequence ID" value="NZ_JAGFNY010000014.1"/>
</dbReference>
<gene>
    <name evidence="11" type="ORF">J5V48_05280</name>
</gene>
<evidence type="ECO:0000256" key="2">
    <source>
        <dbReference type="ARBA" id="ARBA00007055"/>
    </source>
</evidence>
<dbReference type="InterPro" id="IPR036998">
    <property type="entry name" value="Porin_LamB_sf"/>
</dbReference>
<comment type="subcellular location">
    <subcellularLocation>
        <location evidence="1">Cell outer membrane</location>
        <topology evidence="1">Multi-pass membrane protein</topology>
    </subcellularLocation>
</comment>
<evidence type="ECO:0000256" key="6">
    <source>
        <dbReference type="ARBA" id="ARBA00023065"/>
    </source>
</evidence>
<dbReference type="SUPFAM" id="SSF56935">
    <property type="entry name" value="Porins"/>
    <property type="match status" value="1"/>
</dbReference>
<keyword evidence="5" id="KW-0812">Transmembrane</keyword>
<dbReference type="Pfam" id="PF02264">
    <property type="entry name" value="LamB"/>
    <property type="match status" value="1"/>
</dbReference>
<dbReference type="Gene3D" id="2.40.170.10">
    <property type="entry name" value="Porin, LamB type"/>
    <property type="match status" value="1"/>
</dbReference>
<evidence type="ECO:0000256" key="4">
    <source>
        <dbReference type="ARBA" id="ARBA00022452"/>
    </source>
</evidence>
<organism evidence="11 12">
    <name type="scientific">Succinivibrio faecicola</name>
    <dbReference type="NCBI Taxonomy" id="2820300"/>
    <lineage>
        <taxon>Bacteria</taxon>
        <taxon>Pseudomonadati</taxon>
        <taxon>Pseudomonadota</taxon>
        <taxon>Gammaproteobacteria</taxon>
        <taxon>Aeromonadales</taxon>
        <taxon>Succinivibrionaceae</taxon>
        <taxon>Succinivibrio</taxon>
    </lineage>
</organism>
<evidence type="ECO:0000256" key="5">
    <source>
        <dbReference type="ARBA" id="ARBA00022692"/>
    </source>
</evidence>
<keyword evidence="6" id="KW-0406">Ion transport</keyword>
<evidence type="ECO:0000256" key="7">
    <source>
        <dbReference type="ARBA" id="ARBA00023114"/>
    </source>
</evidence>
<dbReference type="InterPro" id="IPR003192">
    <property type="entry name" value="Porin_LamB"/>
</dbReference>
<keyword evidence="3" id="KW-0813">Transport</keyword>
<evidence type="ECO:0000313" key="11">
    <source>
        <dbReference type="EMBL" id="MBW7570304.1"/>
    </source>
</evidence>
<evidence type="ECO:0000256" key="1">
    <source>
        <dbReference type="ARBA" id="ARBA00004571"/>
    </source>
</evidence>
<dbReference type="PANTHER" id="PTHR38762">
    <property type="entry name" value="CRYPTIC OUTER MEMBRANE PORIN BGLH-RELATED"/>
    <property type="match status" value="1"/>
</dbReference>
<evidence type="ECO:0000313" key="12">
    <source>
        <dbReference type="Proteomes" id="UP000731465"/>
    </source>
</evidence>
<name>A0ABS7DG99_9GAMM</name>
<evidence type="ECO:0000256" key="8">
    <source>
        <dbReference type="ARBA" id="ARBA00023136"/>
    </source>
</evidence>